<dbReference type="PANTHER" id="PTHR44068">
    <property type="entry name" value="ZGC:194242"/>
    <property type="match status" value="1"/>
</dbReference>
<dbReference type="GO" id="GO:0032259">
    <property type="term" value="P:methylation"/>
    <property type="evidence" value="ECO:0007669"/>
    <property type="project" value="UniProtKB-KW"/>
</dbReference>
<keyword evidence="5" id="KW-1185">Reference proteome</keyword>
<dbReference type="AlphaFoldDB" id="A0A7W7MW11"/>
<dbReference type="CDD" id="cd02440">
    <property type="entry name" value="AdoMet_MTases"/>
    <property type="match status" value="1"/>
</dbReference>
<dbReference type="PANTHER" id="PTHR44068:SF11">
    <property type="entry name" value="GERANYL DIPHOSPHATE 2-C-METHYLTRANSFERASE"/>
    <property type="match status" value="1"/>
</dbReference>
<name>A0A7W7MW11_9ACTN</name>
<organism evidence="3 4">
    <name type="scientific">Actinomadura livida</name>
    <dbReference type="NCBI Taxonomy" id="79909"/>
    <lineage>
        <taxon>Bacteria</taxon>
        <taxon>Bacillati</taxon>
        <taxon>Actinomycetota</taxon>
        <taxon>Actinomycetes</taxon>
        <taxon>Streptosporangiales</taxon>
        <taxon>Thermomonosporaceae</taxon>
        <taxon>Actinomadura</taxon>
    </lineage>
</organism>
<feature type="domain" description="Methyltransferase" evidence="1">
    <location>
        <begin position="72"/>
        <end position="167"/>
    </location>
</feature>
<evidence type="ECO:0000259" key="1">
    <source>
        <dbReference type="Pfam" id="PF13649"/>
    </source>
</evidence>
<evidence type="ECO:0000313" key="4">
    <source>
        <dbReference type="Proteomes" id="UP000549343"/>
    </source>
</evidence>
<dbReference type="EMBL" id="BAAAHD010000002">
    <property type="protein sequence ID" value="GAA0547138.1"/>
    <property type="molecule type" value="Genomic_DNA"/>
</dbReference>
<dbReference type="Gene3D" id="3.40.50.150">
    <property type="entry name" value="Vaccinia Virus protein VP39"/>
    <property type="match status" value="1"/>
</dbReference>
<keyword evidence="3" id="KW-0489">Methyltransferase</keyword>
<dbReference type="EMBL" id="JACHMV010000001">
    <property type="protein sequence ID" value="MBB4772400.1"/>
    <property type="molecule type" value="Genomic_DNA"/>
</dbReference>
<sequence>MATQPTREDRLAPAEIGRHYDEVSPIGDELRDGQLHMWYWYGDEDDAPLEEAVQRISHKVTGTLGLRPGERVLDAGCGPGETAVRLARDLGVHVTGITLSAFEVAKATSRAEAAGVADRAHFRYGDYTAIPYPDGSFDAILALESLLNGDDLDKALREFHRVLRPGGRVALSDFSLESAREPDRIETFKTGLRLGALPTVPEWLERVRAAGFQVEEYTQCGPRVFGMKTKYVTTAMKRRAEIAERFGDSAVREYADGYRSFFVPRKDQIGYIIVAARKPAR</sequence>
<dbReference type="SUPFAM" id="SSF53335">
    <property type="entry name" value="S-adenosyl-L-methionine-dependent methyltransferases"/>
    <property type="match status" value="1"/>
</dbReference>
<dbReference type="Proteomes" id="UP001501427">
    <property type="component" value="Unassembled WGS sequence"/>
</dbReference>
<dbReference type="GO" id="GO:0008168">
    <property type="term" value="F:methyltransferase activity"/>
    <property type="evidence" value="ECO:0007669"/>
    <property type="project" value="UniProtKB-KW"/>
</dbReference>
<gene>
    <name evidence="3" type="ORF">F4557_000818</name>
    <name evidence="2" type="ORF">GCM10009546_06490</name>
</gene>
<accession>A0A7W7MW11</accession>
<dbReference type="RefSeq" id="WP_184879812.1">
    <property type="nucleotide sequence ID" value="NZ_BAAAHD010000002.1"/>
</dbReference>
<reference evidence="2 5" key="1">
    <citation type="journal article" date="2019" name="Int. J. Syst. Evol. Microbiol.">
        <title>The Global Catalogue of Microorganisms (GCM) 10K type strain sequencing project: providing services to taxonomists for standard genome sequencing and annotation.</title>
        <authorList>
            <consortium name="The Broad Institute Genomics Platform"/>
            <consortium name="The Broad Institute Genome Sequencing Center for Infectious Disease"/>
            <person name="Wu L."/>
            <person name="Ma J."/>
        </authorList>
    </citation>
    <scope>NUCLEOTIDE SEQUENCE [LARGE SCALE GENOMIC DNA]</scope>
    <source>
        <strain evidence="2 5">JCM 10667</strain>
    </source>
</reference>
<keyword evidence="3" id="KW-0808">Transferase</keyword>
<reference evidence="3 4" key="2">
    <citation type="submission" date="2020-08" db="EMBL/GenBank/DDBJ databases">
        <title>Sequencing the genomes of 1000 actinobacteria strains.</title>
        <authorList>
            <person name="Klenk H.-P."/>
        </authorList>
    </citation>
    <scope>NUCLEOTIDE SEQUENCE [LARGE SCALE GENOMIC DNA]</scope>
    <source>
        <strain evidence="3 4">DSM 44772</strain>
    </source>
</reference>
<evidence type="ECO:0000313" key="3">
    <source>
        <dbReference type="EMBL" id="MBB4772400.1"/>
    </source>
</evidence>
<dbReference type="InterPro" id="IPR050447">
    <property type="entry name" value="Erg6_SMT_methyltransf"/>
</dbReference>
<dbReference type="Pfam" id="PF13649">
    <property type="entry name" value="Methyltransf_25"/>
    <property type="match status" value="1"/>
</dbReference>
<protein>
    <submittedName>
        <fullName evidence="2">27-O-demethylrifamycin SV methyltransferase</fullName>
    </submittedName>
    <submittedName>
        <fullName evidence="3">Cyclopropane fatty-acyl-phospholipid synthase-like methyltransferase</fullName>
    </submittedName>
</protein>
<evidence type="ECO:0000313" key="5">
    <source>
        <dbReference type="Proteomes" id="UP001501427"/>
    </source>
</evidence>
<dbReference type="InterPro" id="IPR029063">
    <property type="entry name" value="SAM-dependent_MTases_sf"/>
</dbReference>
<dbReference type="InterPro" id="IPR041698">
    <property type="entry name" value="Methyltransf_25"/>
</dbReference>
<proteinExistence type="predicted"/>
<dbReference type="Proteomes" id="UP000549343">
    <property type="component" value="Unassembled WGS sequence"/>
</dbReference>
<comment type="caution">
    <text evidence="3">The sequence shown here is derived from an EMBL/GenBank/DDBJ whole genome shotgun (WGS) entry which is preliminary data.</text>
</comment>
<reference evidence="2" key="3">
    <citation type="submission" date="2023-12" db="EMBL/GenBank/DDBJ databases">
        <authorList>
            <person name="Sun Q."/>
            <person name="Inoue M."/>
        </authorList>
    </citation>
    <scope>NUCLEOTIDE SEQUENCE</scope>
    <source>
        <strain evidence="2">JCM 10667</strain>
    </source>
</reference>
<evidence type="ECO:0000313" key="2">
    <source>
        <dbReference type="EMBL" id="GAA0547138.1"/>
    </source>
</evidence>